<dbReference type="GO" id="GO:0005886">
    <property type="term" value="C:plasma membrane"/>
    <property type="evidence" value="ECO:0007669"/>
    <property type="project" value="UniProtKB-SubCell"/>
</dbReference>
<feature type="domain" description="Major facilitator superfamily (MFS) profile" evidence="8">
    <location>
        <begin position="1"/>
        <end position="412"/>
    </location>
</feature>
<feature type="transmembrane region" description="Helical" evidence="7">
    <location>
        <begin position="355"/>
        <end position="373"/>
    </location>
</feature>
<name>H5XTF1_9FIRM</name>
<dbReference type="SUPFAM" id="SSF103473">
    <property type="entry name" value="MFS general substrate transporter"/>
    <property type="match status" value="1"/>
</dbReference>
<evidence type="ECO:0000313" key="10">
    <source>
        <dbReference type="Proteomes" id="UP000005104"/>
    </source>
</evidence>
<evidence type="ECO:0000256" key="3">
    <source>
        <dbReference type="ARBA" id="ARBA00022475"/>
    </source>
</evidence>
<proteinExistence type="predicted"/>
<dbReference type="RefSeq" id="WP_007780759.1">
    <property type="nucleotide sequence ID" value="NZ_CM001441.1"/>
</dbReference>
<dbReference type="InterPro" id="IPR036259">
    <property type="entry name" value="MFS_trans_sf"/>
</dbReference>
<dbReference type="STRING" id="768710.DesyoDRAFT_1242"/>
<dbReference type="EMBL" id="CM001441">
    <property type="protein sequence ID" value="EHQ88410.1"/>
    <property type="molecule type" value="Genomic_DNA"/>
</dbReference>
<dbReference type="GO" id="GO:0022857">
    <property type="term" value="F:transmembrane transporter activity"/>
    <property type="evidence" value="ECO:0007669"/>
    <property type="project" value="InterPro"/>
</dbReference>
<evidence type="ECO:0000256" key="5">
    <source>
        <dbReference type="ARBA" id="ARBA00022989"/>
    </source>
</evidence>
<feature type="transmembrane region" description="Helical" evidence="7">
    <location>
        <begin position="320"/>
        <end position="343"/>
    </location>
</feature>
<evidence type="ECO:0000256" key="6">
    <source>
        <dbReference type="ARBA" id="ARBA00023136"/>
    </source>
</evidence>
<feature type="transmembrane region" description="Helical" evidence="7">
    <location>
        <begin position="230"/>
        <end position="253"/>
    </location>
</feature>
<dbReference type="HOGENOM" id="CLU_034180_11_2_9"/>
<dbReference type="eggNOG" id="COG2814">
    <property type="taxonomic scope" value="Bacteria"/>
</dbReference>
<feature type="transmembrane region" description="Helical" evidence="7">
    <location>
        <begin position="181"/>
        <end position="198"/>
    </location>
</feature>
<evidence type="ECO:0000313" key="9">
    <source>
        <dbReference type="EMBL" id="EHQ88410.1"/>
    </source>
</evidence>
<comment type="subcellular location">
    <subcellularLocation>
        <location evidence="1">Cell membrane</location>
        <topology evidence="1">Multi-pass membrane protein</topology>
    </subcellularLocation>
</comment>
<dbReference type="OrthoDB" id="9775268at2"/>
<feature type="transmembrane region" description="Helical" evidence="7">
    <location>
        <begin position="265"/>
        <end position="285"/>
    </location>
</feature>
<dbReference type="InterPro" id="IPR010290">
    <property type="entry name" value="TM_effector"/>
</dbReference>
<keyword evidence="10" id="KW-1185">Reference proteome</keyword>
<dbReference type="AlphaFoldDB" id="H5XTF1"/>
<dbReference type="InterPro" id="IPR020846">
    <property type="entry name" value="MFS_dom"/>
</dbReference>
<sequence>MDRFNYIKSMVSCSFPALKHDNFRIYWLGQCVSLIGTWMQNIGQTWLVYSITGSPLLVGLLGAMQFLPITIFSLFAGVVIDRYPKRTIILITQFTSMVLALTLSVLVFTETVRYEYILVLAFLLGLSNTIDIPTRQSFTIELAGKDDLMNAIALNSATFNLARIVGPAIGALILASLGAEWCFLINGLSYLAVILSLLKIKVQPYVRKEVSNNLLREINDGLKYISREPALLKTILMVLIIGIFVFNFNVLIPVFTKGVLHQEEYVYGFLMSALGIGSFLGALMVSLNSKSGPNAKVLMGSTVVVSILLVFISFSRTYYYTGVLLVITGIFNIWFSTTANSTLQINAKDEYRGRVISLYSLVFVGAAPLGNMFAGYVADKLGADIAFLLTGLLTLTCITALMLAFKITPRLRDSSEYNQITLQTNYTIFKKNDHTDNK</sequence>
<feature type="transmembrane region" description="Helical" evidence="7">
    <location>
        <begin position="87"/>
        <end position="108"/>
    </location>
</feature>
<dbReference type="PANTHER" id="PTHR23513">
    <property type="entry name" value="INTEGRAL MEMBRANE EFFLUX PROTEIN-RELATED"/>
    <property type="match status" value="1"/>
</dbReference>
<keyword evidence="2" id="KW-0813">Transport</keyword>
<keyword evidence="4 7" id="KW-0812">Transmembrane</keyword>
<feature type="transmembrane region" description="Helical" evidence="7">
    <location>
        <begin position="152"/>
        <end position="175"/>
    </location>
</feature>
<evidence type="ECO:0000256" key="7">
    <source>
        <dbReference type="SAM" id="Phobius"/>
    </source>
</evidence>
<evidence type="ECO:0000256" key="1">
    <source>
        <dbReference type="ARBA" id="ARBA00004651"/>
    </source>
</evidence>
<feature type="transmembrane region" description="Helical" evidence="7">
    <location>
        <begin position="114"/>
        <end position="132"/>
    </location>
</feature>
<evidence type="ECO:0000259" key="8">
    <source>
        <dbReference type="PROSITE" id="PS50850"/>
    </source>
</evidence>
<dbReference type="PROSITE" id="PS50850">
    <property type="entry name" value="MFS"/>
    <property type="match status" value="1"/>
</dbReference>
<dbReference type="Proteomes" id="UP000005104">
    <property type="component" value="Chromosome"/>
</dbReference>
<keyword evidence="3" id="KW-1003">Cell membrane</keyword>
<feature type="transmembrane region" description="Helical" evidence="7">
    <location>
        <begin position="56"/>
        <end position="80"/>
    </location>
</feature>
<feature type="transmembrane region" description="Helical" evidence="7">
    <location>
        <begin position="385"/>
        <end position="405"/>
    </location>
</feature>
<dbReference type="Pfam" id="PF05977">
    <property type="entry name" value="MFS_3"/>
    <property type="match status" value="1"/>
</dbReference>
<organism evidence="9 10">
    <name type="scientific">Desulfosporosinus youngiae DSM 17734</name>
    <dbReference type="NCBI Taxonomy" id="768710"/>
    <lineage>
        <taxon>Bacteria</taxon>
        <taxon>Bacillati</taxon>
        <taxon>Bacillota</taxon>
        <taxon>Clostridia</taxon>
        <taxon>Eubacteriales</taxon>
        <taxon>Desulfitobacteriaceae</taxon>
        <taxon>Desulfosporosinus</taxon>
    </lineage>
</organism>
<evidence type="ECO:0000256" key="4">
    <source>
        <dbReference type="ARBA" id="ARBA00022692"/>
    </source>
</evidence>
<dbReference type="PANTHER" id="PTHR23513:SF11">
    <property type="entry name" value="STAPHYLOFERRIN A TRANSPORTER"/>
    <property type="match status" value="1"/>
</dbReference>
<gene>
    <name evidence="9" type="ORF">DesyoDRAFT_1242</name>
</gene>
<protein>
    <submittedName>
        <fullName evidence="9">Arabinose efflux permease family protein</fullName>
    </submittedName>
</protein>
<evidence type="ECO:0000256" key="2">
    <source>
        <dbReference type="ARBA" id="ARBA00022448"/>
    </source>
</evidence>
<reference evidence="9 10" key="1">
    <citation type="submission" date="2011-11" db="EMBL/GenBank/DDBJ databases">
        <title>The Noncontiguous Finished genome of Desulfosporosinus youngiae DSM 17734.</title>
        <authorList>
            <consortium name="US DOE Joint Genome Institute (JGI-PGF)"/>
            <person name="Lucas S."/>
            <person name="Han J."/>
            <person name="Lapidus A."/>
            <person name="Cheng J.-F."/>
            <person name="Goodwin L."/>
            <person name="Pitluck S."/>
            <person name="Peters L."/>
            <person name="Ovchinnikova G."/>
            <person name="Lu M."/>
            <person name="Land M.L."/>
            <person name="Hauser L."/>
            <person name="Pester M."/>
            <person name="Spring S."/>
            <person name="Ollivier B."/>
            <person name="Rattei T."/>
            <person name="Klenk H.-P."/>
            <person name="Wagner M."/>
            <person name="Loy A."/>
            <person name="Woyke T.J."/>
        </authorList>
    </citation>
    <scope>NUCLEOTIDE SEQUENCE [LARGE SCALE GENOMIC DNA]</scope>
    <source>
        <strain evidence="9 10">DSM 17734</strain>
    </source>
</reference>
<dbReference type="CDD" id="cd06173">
    <property type="entry name" value="MFS_MefA_like"/>
    <property type="match status" value="1"/>
</dbReference>
<keyword evidence="5 7" id="KW-1133">Transmembrane helix</keyword>
<keyword evidence="6 7" id="KW-0472">Membrane</keyword>
<feature type="transmembrane region" description="Helical" evidence="7">
    <location>
        <begin position="297"/>
        <end position="314"/>
    </location>
</feature>
<dbReference type="Gene3D" id="1.20.1250.20">
    <property type="entry name" value="MFS general substrate transporter like domains"/>
    <property type="match status" value="1"/>
</dbReference>
<accession>H5XTF1</accession>